<dbReference type="PANTHER" id="PTHR11782">
    <property type="entry name" value="ADENOSINE/GUANOSINE DIPHOSPHATASE"/>
    <property type="match status" value="1"/>
</dbReference>
<dbReference type="Gene3D" id="3.30.420.40">
    <property type="match status" value="1"/>
</dbReference>
<reference evidence="5 6" key="1">
    <citation type="submission" date="2024-05" db="EMBL/GenBank/DDBJ databases">
        <authorList>
            <person name="Wallberg A."/>
        </authorList>
    </citation>
    <scope>NUCLEOTIDE SEQUENCE [LARGE SCALE GENOMIC DNA]</scope>
</reference>
<feature type="region of interest" description="Disordered" evidence="3">
    <location>
        <begin position="1"/>
        <end position="24"/>
    </location>
</feature>
<dbReference type="GO" id="GO:0016787">
    <property type="term" value="F:hydrolase activity"/>
    <property type="evidence" value="ECO:0007669"/>
    <property type="project" value="UniProtKB-KW"/>
</dbReference>
<evidence type="ECO:0000256" key="4">
    <source>
        <dbReference type="SAM" id="Phobius"/>
    </source>
</evidence>
<feature type="compositionally biased region" description="Basic residues" evidence="3">
    <location>
        <begin position="91"/>
        <end position="100"/>
    </location>
</feature>
<keyword evidence="2" id="KW-0378">Hydrolase</keyword>
<dbReference type="AlphaFoldDB" id="A0AAV2PZM4"/>
<feature type="region of interest" description="Disordered" evidence="3">
    <location>
        <begin position="65"/>
        <end position="104"/>
    </location>
</feature>
<evidence type="ECO:0000313" key="6">
    <source>
        <dbReference type="Proteomes" id="UP001497623"/>
    </source>
</evidence>
<keyword evidence="4" id="KW-0812">Transmembrane</keyword>
<gene>
    <name evidence="5" type="ORF">MNOR_LOCUS6597</name>
</gene>
<dbReference type="EMBL" id="CAXKWB010002746">
    <property type="protein sequence ID" value="CAL4067543.1"/>
    <property type="molecule type" value="Genomic_DNA"/>
</dbReference>
<dbReference type="InterPro" id="IPR000407">
    <property type="entry name" value="GDA1_CD39_NTPase"/>
</dbReference>
<comment type="similarity">
    <text evidence="1">Belongs to the GDA1/CD39 NTPase family.</text>
</comment>
<evidence type="ECO:0000256" key="3">
    <source>
        <dbReference type="SAM" id="MobiDB-lite"/>
    </source>
</evidence>
<proteinExistence type="inferred from homology"/>
<dbReference type="Pfam" id="PF01150">
    <property type="entry name" value="GDA1_CD39"/>
    <property type="match status" value="1"/>
</dbReference>
<feature type="transmembrane region" description="Helical" evidence="4">
    <location>
        <begin position="33"/>
        <end position="57"/>
    </location>
</feature>
<keyword evidence="4" id="KW-0472">Membrane</keyword>
<sequence length="258" mass="28048">MREDHPAVTATAAGGHRRRGATSAASSSSINPFLLVIIVAVVAALVVTAVITTGILLSTQLLRRQGGTDPGDHHHPPANAAGENLQPSPHTQKHTAHRQPRAGPCVGVRPGRLTAWQPVYSVVIDAGATATRAHVFYFLRCCLDNTFQLKKEKMFDVEGSIMFYTGDNNSKQIRRLLVPLLRRARGVVPTKYVRHTPLLFRATPSLSLLPSAQATKIIHRARGILSRSPFLVKRDHVTIMTGQDIAADLWLAANFLTG</sequence>
<name>A0AAV2PZM4_MEGNR</name>
<evidence type="ECO:0000256" key="1">
    <source>
        <dbReference type="ARBA" id="ARBA00009283"/>
    </source>
</evidence>
<keyword evidence="4" id="KW-1133">Transmembrane helix</keyword>
<feature type="non-terminal residue" evidence="5">
    <location>
        <position position="258"/>
    </location>
</feature>
<evidence type="ECO:0000313" key="5">
    <source>
        <dbReference type="EMBL" id="CAL4067543.1"/>
    </source>
</evidence>
<protein>
    <submittedName>
        <fullName evidence="5">Uncharacterized protein</fullName>
    </submittedName>
</protein>
<accession>A0AAV2PZM4</accession>
<organism evidence="5 6">
    <name type="scientific">Meganyctiphanes norvegica</name>
    <name type="common">Northern krill</name>
    <name type="synonym">Thysanopoda norvegica</name>
    <dbReference type="NCBI Taxonomy" id="48144"/>
    <lineage>
        <taxon>Eukaryota</taxon>
        <taxon>Metazoa</taxon>
        <taxon>Ecdysozoa</taxon>
        <taxon>Arthropoda</taxon>
        <taxon>Crustacea</taxon>
        <taxon>Multicrustacea</taxon>
        <taxon>Malacostraca</taxon>
        <taxon>Eumalacostraca</taxon>
        <taxon>Eucarida</taxon>
        <taxon>Euphausiacea</taxon>
        <taxon>Euphausiidae</taxon>
        <taxon>Meganyctiphanes</taxon>
    </lineage>
</organism>
<keyword evidence="6" id="KW-1185">Reference proteome</keyword>
<comment type="caution">
    <text evidence="5">The sequence shown here is derived from an EMBL/GenBank/DDBJ whole genome shotgun (WGS) entry which is preliminary data.</text>
</comment>
<evidence type="ECO:0000256" key="2">
    <source>
        <dbReference type="ARBA" id="ARBA00022801"/>
    </source>
</evidence>
<dbReference type="Proteomes" id="UP001497623">
    <property type="component" value="Unassembled WGS sequence"/>
</dbReference>